<dbReference type="EMBL" id="AGYR01000007">
    <property type="protein sequence ID" value="ENZ18717.1"/>
    <property type="molecule type" value="Genomic_DNA"/>
</dbReference>
<dbReference type="AlphaFoldDB" id="A0A0E2HE00"/>
<protein>
    <submittedName>
        <fullName evidence="1">Uncharacterized protein</fullName>
    </submittedName>
</protein>
<gene>
    <name evidence="1" type="ORF">HMPREF1090_01034</name>
</gene>
<organism evidence="1 2">
    <name type="scientific">[Clostridium] clostridioforme 90A8</name>
    <dbReference type="NCBI Taxonomy" id="999408"/>
    <lineage>
        <taxon>Bacteria</taxon>
        <taxon>Bacillati</taxon>
        <taxon>Bacillota</taxon>
        <taxon>Clostridia</taxon>
        <taxon>Lachnospirales</taxon>
        <taxon>Lachnospiraceae</taxon>
        <taxon>Enterocloster</taxon>
    </lineage>
</organism>
<accession>A0A0E2HE00</accession>
<sequence>MNLEDDIMKCAENIDNAGWSSMMLICIQGKTEDRIRGEICSYHLKKTIPFSDIGDMVLKIDEICDWLGTPQRTTNPRFMNSEMEQRYLDASKEHSEVVEDKGIGRYGVTPFPQALKSRAVLVVIVRYRQNSSIQGTIKGRLTGDKEVSFRSALELMRMMQFMFSTH</sequence>
<reference evidence="1 2" key="1">
    <citation type="submission" date="2013-01" db="EMBL/GenBank/DDBJ databases">
        <title>The Genome Sequence of Clostridium clostridioforme 90A8.</title>
        <authorList>
            <consortium name="The Broad Institute Genome Sequencing Platform"/>
            <person name="Earl A."/>
            <person name="Ward D."/>
            <person name="Feldgarden M."/>
            <person name="Gevers D."/>
            <person name="Courvalin P."/>
            <person name="Lambert T."/>
            <person name="Walker B."/>
            <person name="Young S.K."/>
            <person name="Zeng Q."/>
            <person name="Gargeya S."/>
            <person name="Fitzgerald M."/>
            <person name="Haas B."/>
            <person name="Abouelleil A."/>
            <person name="Alvarado L."/>
            <person name="Arachchi H.M."/>
            <person name="Berlin A.M."/>
            <person name="Chapman S.B."/>
            <person name="Dewar J."/>
            <person name="Goldberg J."/>
            <person name="Griggs A."/>
            <person name="Gujja S."/>
            <person name="Hansen M."/>
            <person name="Howarth C."/>
            <person name="Imamovic A."/>
            <person name="Larimer J."/>
            <person name="McCowan C."/>
            <person name="Murphy C."/>
            <person name="Neiman D."/>
            <person name="Pearson M."/>
            <person name="Priest M."/>
            <person name="Roberts A."/>
            <person name="Saif S."/>
            <person name="Shea T."/>
            <person name="Sisk P."/>
            <person name="Sykes S."/>
            <person name="Wortman J."/>
            <person name="Nusbaum C."/>
            <person name="Birren B."/>
        </authorList>
    </citation>
    <scope>NUCLEOTIDE SEQUENCE [LARGE SCALE GENOMIC DNA]</scope>
    <source>
        <strain evidence="1 2">90A8</strain>
    </source>
</reference>
<comment type="caution">
    <text evidence="1">The sequence shown here is derived from an EMBL/GenBank/DDBJ whole genome shotgun (WGS) entry which is preliminary data.</text>
</comment>
<dbReference type="RefSeq" id="WP_002584013.1">
    <property type="nucleotide sequence ID" value="NZ_KB850998.1"/>
</dbReference>
<dbReference type="HOGENOM" id="CLU_114446_0_0_9"/>
<dbReference type="GeneID" id="57964589"/>
<name>A0A0E2HE00_9FIRM</name>
<evidence type="ECO:0000313" key="1">
    <source>
        <dbReference type="EMBL" id="ENZ18717.1"/>
    </source>
</evidence>
<dbReference type="Proteomes" id="UP000013085">
    <property type="component" value="Unassembled WGS sequence"/>
</dbReference>
<evidence type="ECO:0000313" key="2">
    <source>
        <dbReference type="Proteomes" id="UP000013085"/>
    </source>
</evidence>
<dbReference type="PATRIC" id="fig|999408.3.peg.1107"/>
<proteinExistence type="predicted"/>